<dbReference type="InterPro" id="IPR040263">
    <property type="entry name" value="PWP3A_3B_4"/>
</dbReference>
<dbReference type="FunFam" id="2.30.30.140:FF:000063">
    <property type="entry name" value="PWWP domain-containing DNA repair factor 3A"/>
    <property type="match status" value="1"/>
</dbReference>
<name>A0A8C8SJ65_9SAUR</name>
<dbReference type="Pfam" id="PF20887">
    <property type="entry name" value="PWP3A-B_N"/>
    <property type="match status" value="1"/>
</dbReference>
<dbReference type="PANTHER" id="PTHR31333">
    <property type="entry name" value="PWWP DOMAIN-CONTAINING DNA REPAIR FACTOR 3 FAMILY MEMBER"/>
    <property type="match status" value="1"/>
</dbReference>
<comment type="similarity">
    <text evidence="1">Belongs to the PWWP3A family.</text>
</comment>
<organism evidence="4 5">
    <name type="scientific">Pelusios castaneus</name>
    <name type="common">West African mud turtle</name>
    <dbReference type="NCBI Taxonomy" id="367368"/>
    <lineage>
        <taxon>Eukaryota</taxon>
        <taxon>Metazoa</taxon>
        <taxon>Chordata</taxon>
        <taxon>Craniata</taxon>
        <taxon>Vertebrata</taxon>
        <taxon>Euteleostomi</taxon>
        <taxon>Archelosauria</taxon>
        <taxon>Testudinata</taxon>
        <taxon>Testudines</taxon>
        <taxon>Pleurodira</taxon>
        <taxon>Pelomedusidae</taxon>
        <taxon>Pelusios</taxon>
    </lineage>
</organism>
<dbReference type="CDD" id="cd06080">
    <property type="entry name" value="PWWP_MUM1-like"/>
    <property type="match status" value="1"/>
</dbReference>
<dbReference type="Pfam" id="PF20884">
    <property type="entry name" value="MUM1-like_PWWP"/>
    <property type="match status" value="1"/>
</dbReference>
<proteinExistence type="inferred from homology"/>
<feature type="compositionally biased region" description="Basic and acidic residues" evidence="2">
    <location>
        <begin position="107"/>
        <end position="124"/>
    </location>
</feature>
<dbReference type="InterPro" id="IPR000313">
    <property type="entry name" value="PWWP_dom"/>
</dbReference>
<dbReference type="PANTHER" id="PTHR31333:SF6">
    <property type="entry name" value="MUM1 LIKE 1"/>
    <property type="match status" value="1"/>
</dbReference>
<accession>A0A8C8SJ65</accession>
<feature type="domain" description="PWWP" evidence="3">
    <location>
        <begin position="462"/>
        <end position="507"/>
    </location>
</feature>
<reference evidence="4" key="1">
    <citation type="submission" date="2025-08" db="UniProtKB">
        <authorList>
            <consortium name="Ensembl"/>
        </authorList>
    </citation>
    <scope>IDENTIFICATION</scope>
</reference>
<feature type="compositionally biased region" description="Low complexity" evidence="2">
    <location>
        <begin position="284"/>
        <end position="294"/>
    </location>
</feature>
<keyword evidence="5" id="KW-1185">Reference proteome</keyword>
<feature type="region of interest" description="Disordered" evidence="2">
    <location>
        <begin position="149"/>
        <end position="304"/>
    </location>
</feature>
<dbReference type="Proteomes" id="UP000694393">
    <property type="component" value="Unplaced"/>
</dbReference>
<evidence type="ECO:0000313" key="4">
    <source>
        <dbReference type="Ensembl" id="ENSPCEP00000020649.1"/>
    </source>
</evidence>
<dbReference type="InterPro" id="IPR035504">
    <property type="entry name" value="MUM1-like_PWWP"/>
</dbReference>
<feature type="region of interest" description="Disordered" evidence="2">
    <location>
        <begin position="103"/>
        <end position="135"/>
    </location>
</feature>
<feature type="compositionally biased region" description="Basic and acidic residues" evidence="2">
    <location>
        <begin position="268"/>
        <end position="277"/>
    </location>
</feature>
<reference evidence="4" key="2">
    <citation type="submission" date="2025-09" db="UniProtKB">
        <authorList>
            <consortium name="Ensembl"/>
        </authorList>
    </citation>
    <scope>IDENTIFICATION</scope>
</reference>
<dbReference type="Gene3D" id="6.10.300.20">
    <property type="match status" value="1"/>
</dbReference>
<evidence type="ECO:0000259" key="3">
    <source>
        <dbReference type="PROSITE" id="PS50812"/>
    </source>
</evidence>
<dbReference type="InterPro" id="IPR048795">
    <property type="entry name" value="PWP3A_3B_4_C"/>
</dbReference>
<dbReference type="PROSITE" id="PS50812">
    <property type="entry name" value="PWWP"/>
    <property type="match status" value="1"/>
</dbReference>
<sequence length="768" mass="87399">MTDQEYILCKWQNRLWPAKILSKIRTSRRPTVSKAKAASLKVEILCLEEQTNVNSTDIVPLEEERIKIIASELDQKNNSSDPVEELKYRKALKIALDILSASPKQGRPLDEGRPTRSAQKENKIRTSFSPPVIKCQLSPPKIELEGCETLKNKREQKPPSPQTDTEKNKRKCQLSSEETAKTCGNRTKSPVSKSGDPSSTWKSESQPCKTPKSTLETLTKQKKIKPKLLLKCRTGKNTSLSLKENAKSKRGKKKPRDAGEPSSPSAKFSDDIAHPFARESTPVSASSNSSMLASVGKSPNVRGLPRKRLLDFSVTCSSSELESEEKDTPTRKYKILDRSKKPVKSKCVSWKQKTTAVSPLHRKRECISCPEPSKHKYSDSPLSEIKKEANKGTPHSLVNKAKNCQLPDFDEDTEELESSDLSLKFSSSGDTSLNITLLDEEEEEDEELPSILLRQEPCSIEPGMLVWCKLRRYPYWPAVVKNVKRKHKKASVLLIEGNMNNKKAKGFSISLKKLKHLDCEEKQMLIDKAKEDYSHEIEWCIDLIADYRIRVGCRSFTGSFLEYCADDISYPVRKEVNQDRVQMTFPNIAEEDLEESLSETTPTKPSRKVLPDRTRAARDKANSKIVDFIVKTKGAEEHLLAILKSKKQSRWLREFLNSSRYMTCETYLEDEEQLDLVVNYLQEVCHEVDTRKLDVKNGDRIKFILDVLLPEAIIYAISAVDDIDYKKAEEKYIKGPSVSKREREIFDEEILEKKKLERLTELAPEDSV</sequence>
<evidence type="ECO:0000256" key="1">
    <source>
        <dbReference type="ARBA" id="ARBA00008188"/>
    </source>
</evidence>
<feature type="compositionally biased region" description="Polar residues" evidence="2">
    <location>
        <begin position="173"/>
        <end position="217"/>
    </location>
</feature>
<dbReference type="Pfam" id="PF20886">
    <property type="entry name" value="PWP3A-B_C"/>
    <property type="match status" value="1"/>
</dbReference>
<dbReference type="AlphaFoldDB" id="A0A8C8SJ65"/>
<dbReference type="InterPro" id="IPR048765">
    <property type="entry name" value="PWP3A_3B_4_N"/>
</dbReference>
<feature type="compositionally biased region" description="Basic residues" evidence="2">
    <location>
        <begin position="220"/>
        <end position="234"/>
    </location>
</feature>
<feature type="region of interest" description="Disordered" evidence="2">
    <location>
        <begin position="592"/>
        <end position="614"/>
    </location>
</feature>
<dbReference type="SUPFAM" id="SSF63748">
    <property type="entry name" value="Tudor/PWWP/MBT"/>
    <property type="match status" value="1"/>
</dbReference>
<protein>
    <recommendedName>
        <fullName evidence="3">PWWP domain-containing protein</fullName>
    </recommendedName>
</protein>
<dbReference type="Gene3D" id="2.30.30.140">
    <property type="match status" value="1"/>
</dbReference>
<dbReference type="Ensembl" id="ENSPCET00000021367.1">
    <property type="protein sequence ID" value="ENSPCEP00000020649.1"/>
    <property type="gene ID" value="ENSPCEG00000015955.1"/>
</dbReference>
<evidence type="ECO:0000256" key="2">
    <source>
        <dbReference type="SAM" id="MobiDB-lite"/>
    </source>
</evidence>
<evidence type="ECO:0000313" key="5">
    <source>
        <dbReference type="Proteomes" id="UP000694393"/>
    </source>
</evidence>